<dbReference type="SFLD" id="SFLDS00003">
    <property type="entry name" value="Haloacid_Dehalogenase"/>
    <property type="match status" value="1"/>
</dbReference>
<dbReference type="STRING" id="471852.Tcur_4795"/>
<evidence type="ECO:0000256" key="5">
    <source>
        <dbReference type="ARBA" id="ARBA00023277"/>
    </source>
</evidence>
<dbReference type="GO" id="GO:0046872">
    <property type="term" value="F:metal ion binding"/>
    <property type="evidence" value="ECO:0007669"/>
    <property type="project" value="UniProtKB-KW"/>
</dbReference>
<keyword evidence="3" id="KW-0479">Metal-binding</keyword>
<protein>
    <submittedName>
        <fullName evidence="6">HAD-superfamily hydrolase, subfamily IA, variant 3</fullName>
    </submittedName>
</protein>
<dbReference type="KEGG" id="tcu:Tcur_4795"/>
<evidence type="ECO:0000256" key="4">
    <source>
        <dbReference type="ARBA" id="ARBA00022842"/>
    </source>
</evidence>
<dbReference type="PANTHER" id="PTHR46193:SF18">
    <property type="entry name" value="HEXITOL PHOSPHATASE B"/>
    <property type="match status" value="1"/>
</dbReference>
<dbReference type="NCBIfam" id="TIGR01509">
    <property type="entry name" value="HAD-SF-IA-v3"/>
    <property type="match status" value="1"/>
</dbReference>
<dbReference type="Gene3D" id="1.10.150.240">
    <property type="entry name" value="Putative phosphatase, domain 2"/>
    <property type="match status" value="1"/>
</dbReference>
<keyword evidence="6" id="KW-0378">Hydrolase</keyword>
<accession>D1A7A7</accession>
<dbReference type="EMBL" id="CP001738">
    <property type="protein sequence ID" value="ACZ00313.1"/>
    <property type="molecule type" value="Genomic_DNA"/>
</dbReference>
<dbReference type="Gene3D" id="3.40.50.1000">
    <property type="entry name" value="HAD superfamily/HAD-like"/>
    <property type="match status" value="1"/>
</dbReference>
<evidence type="ECO:0000256" key="1">
    <source>
        <dbReference type="ARBA" id="ARBA00001946"/>
    </source>
</evidence>
<reference evidence="6 7" key="1">
    <citation type="journal article" date="2011" name="Stand. Genomic Sci.">
        <title>Complete genome sequence of Thermomonospora curvata type strain (B9).</title>
        <authorList>
            <person name="Chertkov O."/>
            <person name="Sikorski J."/>
            <person name="Nolan M."/>
            <person name="Lapidus A."/>
            <person name="Lucas S."/>
            <person name="Del Rio T.G."/>
            <person name="Tice H."/>
            <person name="Cheng J.F."/>
            <person name="Goodwin L."/>
            <person name="Pitluck S."/>
            <person name="Liolios K."/>
            <person name="Ivanova N."/>
            <person name="Mavromatis K."/>
            <person name="Mikhailova N."/>
            <person name="Ovchinnikova G."/>
            <person name="Pati A."/>
            <person name="Chen A."/>
            <person name="Palaniappan K."/>
            <person name="Djao O.D."/>
            <person name="Land M."/>
            <person name="Hauser L."/>
            <person name="Chang Y.J."/>
            <person name="Jeffries C.D."/>
            <person name="Brettin T."/>
            <person name="Han C."/>
            <person name="Detter J.C."/>
            <person name="Rohde M."/>
            <person name="Goker M."/>
            <person name="Woyke T."/>
            <person name="Bristow J."/>
            <person name="Eisen J.A."/>
            <person name="Markowitz V."/>
            <person name="Hugenholtz P."/>
            <person name="Klenk H.P."/>
            <person name="Kyrpides N.C."/>
        </authorList>
    </citation>
    <scope>NUCLEOTIDE SEQUENCE [LARGE SCALE GENOMIC DNA]</scope>
    <source>
        <strain evidence="7">ATCC 19995 / DSM 43183 / JCM 3096 / KCTC 9072 / NBRC 15933 / NCIMB 10081 / Henssen B9</strain>
    </source>
</reference>
<dbReference type="HOGENOM" id="CLU_045011_13_3_11"/>
<comment type="similarity">
    <text evidence="2">Belongs to the HAD-like hydrolase superfamily. CbbY/CbbZ/Gph/YieH family.</text>
</comment>
<organism evidence="6 7">
    <name type="scientific">Thermomonospora curvata (strain ATCC 19995 / DSM 43183 / JCM 3096 / KCTC 9072 / NBRC 15933 / NCIMB 10081 / Henssen B9)</name>
    <dbReference type="NCBI Taxonomy" id="471852"/>
    <lineage>
        <taxon>Bacteria</taxon>
        <taxon>Bacillati</taxon>
        <taxon>Actinomycetota</taxon>
        <taxon>Actinomycetes</taxon>
        <taxon>Streptosporangiales</taxon>
        <taxon>Thermomonosporaceae</taxon>
        <taxon>Thermomonospora</taxon>
    </lineage>
</organism>
<evidence type="ECO:0000313" key="7">
    <source>
        <dbReference type="Proteomes" id="UP000001918"/>
    </source>
</evidence>
<dbReference type="SFLD" id="SFLDG01129">
    <property type="entry name" value="C1.5:_HAD__Beta-PGM__Phosphata"/>
    <property type="match status" value="1"/>
</dbReference>
<dbReference type="Pfam" id="PF00702">
    <property type="entry name" value="Hydrolase"/>
    <property type="match status" value="1"/>
</dbReference>
<dbReference type="eggNOG" id="COG0637">
    <property type="taxonomic scope" value="Bacteria"/>
</dbReference>
<proteinExistence type="inferred from homology"/>
<sequence length="268" mass="29053">MPTKGFRGAIFDVDGVLVDSPHEQAWRESLRELMEGEWADIRPRTRWSPQAFTPEVYQRVMSGKPRMSGALAGLEYFQVPDADKRVETYAARKQQMVIRLIEEGRFTAYPDALRFVLAVRGAGLSLAAASSSKNAGLFLRRIRLDSFARREGLSYDFIRPGLTLLDFFDADLSGRDLAHGKPHPEIFLNAAAELSVPPADCFVVEDAVSGVQAAKAGGMAALAVSRADDAELLAGAGPDLLVTSLDEVDVAGLAEHRLARRPAATVGA</sequence>
<gene>
    <name evidence="6" type="ordered locus">Tcur_4795</name>
</gene>
<keyword evidence="5" id="KW-0119">Carbohydrate metabolism</keyword>
<evidence type="ECO:0000256" key="3">
    <source>
        <dbReference type="ARBA" id="ARBA00022723"/>
    </source>
</evidence>
<dbReference type="RefSeq" id="WP_012855094.1">
    <property type="nucleotide sequence ID" value="NC_013510.1"/>
</dbReference>
<dbReference type="InterPro" id="IPR036412">
    <property type="entry name" value="HAD-like_sf"/>
</dbReference>
<dbReference type="SUPFAM" id="SSF56784">
    <property type="entry name" value="HAD-like"/>
    <property type="match status" value="1"/>
</dbReference>
<dbReference type="PANTHER" id="PTHR46193">
    <property type="entry name" value="6-PHOSPHOGLUCONATE PHOSPHATASE"/>
    <property type="match status" value="1"/>
</dbReference>
<evidence type="ECO:0000256" key="2">
    <source>
        <dbReference type="ARBA" id="ARBA00006171"/>
    </source>
</evidence>
<dbReference type="InterPro" id="IPR023198">
    <property type="entry name" value="PGP-like_dom2"/>
</dbReference>
<comment type="cofactor">
    <cofactor evidence="1">
        <name>Mg(2+)</name>
        <dbReference type="ChEBI" id="CHEBI:18420"/>
    </cofactor>
</comment>
<dbReference type="InterPro" id="IPR006439">
    <property type="entry name" value="HAD-SF_hydro_IA"/>
</dbReference>
<dbReference type="OrthoDB" id="9812856at2"/>
<keyword evidence="4" id="KW-0460">Magnesium</keyword>
<dbReference type="InterPro" id="IPR023214">
    <property type="entry name" value="HAD_sf"/>
</dbReference>
<keyword evidence="7" id="KW-1185">Reference proteome</keyword>
<dbReference type="AlphaFoldDB" id="D1A7A7"/>
<dbReference type="InterPro" id="IPR051600">
    <property type="entry name" value="Beta-PGM-like"/>
</dbReference>
<evidence type="ECO:0000313" key="6">
    <source>
        <dbReference type="EMBL" id="ACZ00313.1"/>
    </source>
</evidence>
<dbReference type="Proteomes" id="UP000001918">
    <property type="component" value="Chromosome"/>
</dbReference>
<name>D1A7A7_THECD</name>
<dbReference type="GO" id="GO:0016787">
    <property type="term" value="F:hydrolase activity"/>
    <property type="evidence" value="ECO:0007669"/>
    <property type="project" value="UniProtKB-KW"/>
</dbReference>